<dbReference type="Proteomes" id="UP000094761">
    <property type="component" value="Unassembled WGS sequence"/>
</dbReference>
<organism evidence="3 4">
    <name type="scientific">Vibrio europaeus</name>
    <dbReference type="NCBI Taxonomy" id="300876"/>
    <lineage>
        <taxon>Bacteria</taxon>
        <taxon>Pseudomonadati</taxon>
        <taxon>Pseudomonadota</taxon>
        <taxon>Gammaproteobacteria</taxon>
        <taxon>Vibrionales</taxon>
        <taxon>Vibrionaceae</taxon>
        <taxon>Vibrio</taxon>
        <taxon>Vibrio oreintalis group</taxon>
    </lineage>
</organism>
<dbReference type="OrthoDB" id="5904230at2"/>
<evidence type="ECO:0000256" key="1">
    <source>
        <dbReference type="SAM" id="MobiDB-lite"/>
    </source>
</evidence>
<dbReference type="EMBL" id="LUAX01000007">
    <property type="protein sequence ID" value="OAM98430.1"/>
    <property type="molecule type" value="Genomic_DNA"/>
</dbReference>
<keyword evidence="5" id="KW-1185">Reference proteome</keyword>
<evidence type="ECO:0000313" key="2">
    <source>
        <dbReference type="EMBL" id="MDC5738712.1"/>
    </source>
</evidence>
<gene>
    <name evidence="3" type="ORF">AZ468_23245</name>
    <name evidence="2" type="ORF">OPW20_01475</name>
</gene>
<name>A0A178J927_9VIBR</name>
<dbReference type="EMBL" id="JAPFIT010000010">
    <property type="protein sequence ID" value="MDC5738712.1"/>
    <property type="molecule type" value="Genomic_DNA"/>
</dbReference>
<proteinExistence type="predicted"/>
<evidence type="ECO:0000313" key="5">
    <source>
        <dbReference type="Proteomes" id="UP001150001"/>
    </source>
</evidence>
<dbReference type="GeneID" id="78078654"/>
<accession>A0A178J927</accession>
<dbReference type="AlphaFoldDB" id="A0A178J927"/>
<sequence length="81" mass="8921">MKSVSGLLILVCSSAISGGVDDERLLESLIKQGIICEDQSEIEKQESLQIYLSQKFSKTSKQSHKEDPSDEKSTDCISAKE</sequence>
<dbReference type="Proteomes" id="UP001150001">
    <property type="component" value="Unassembled WGS sequence"/>
</dbReference>
<feature type="compositionally biased region" description="Basic and acidic residues" evidence="1">
    <location>
        <begin position="63"/>
        <end position="81"/>
    </location>
</feature>
<feature type="region of interest" description="Disordered" evidence="1">
    <location>
        <begin position="57"/>
        <end position="81"/>
    </location>
</feature>
<comment type="caution">
    <text evidence="3">The sequence shown here is derived from an EMBL/GenBank/DDBJ whole genome shotgun (WGS) entry which is preliminary data.</text>
</comment>
<protein>
    <submittedName>
        <fullName evidence="3">Uncharacterized protein</fullName>
    </submittedName>
</protein>
<dbReference type="RefSeq" id="WP_069669568.1">
    <property type="nucleotide sequence ID" value="NZ_JAPFIM010000018.1"/>
</dbReference>
<evidence type="ECO:0000313" key="4">
    <source>
        <dbReference type="Proteomes" id="UP000094761"/>
    </source>
</evidence>
<reference evidence="2" key="2">
    <citation type="submission" date="2022-11" db="EMBL/GenBank/DDBJ databases">
        <title>Role of the vibriolysin VemA secreted by the emergent pathogen Vibrio europaeus in the colonization of Manila clam mucus.</title>
        <authorList>
            <person name="Martinez C."/>
            <person name="Rodriguez S."/>
            <person name="Vences A."/>
            <person name="Barja J.L."/>
            <person name="Toranzo A.E."/>
            <person name="Dubert J."/>
        </authorList>
    </citation>
    <scope>NUCLEOTIDE SEQUENCE</scope>
    <source>
        <strain evidence="2">3454</strain>
    </source>
</reference>
<reference evidence="3 4" key="1">
    <citation type="submission" date="2016-03" db="EMBL/GenBank/DDBJ databases">
        <title>Draft genome sequence of the Vibrio tubiashii subs. europaeus.</title>
        <authorList>
            <person name="Spinard E."/>
            <person name="Dubert J."/>
            <person name="Nelson D.R."/>
            <person name="Barja J.L."/>
        </authorList>
    </citation>
    <scope>NUCLEOTIDE SEQUENCE [LARGE SCALE GENOMIC DNA]</scope>
    <source>
        <strain evidence="4">PP-638</strain>
        <strain evidence="3">PP2-638</strain>
    </source>
</reference>
<evidence type="ECO:0000313" key="3">
    <source>
        <dbReference type="EMBL" id="OAM98430.1"/>
    </source>
</evidence>